<keyword evidence="3" id="KW-0813">Transport</keyword>
<dbReference type="EMBL" id="VSSQ01005457">
    <property type="protein sequence ID" value="MPM29230.1"/>
    <property type="molecule type" value="Genomic_DNA"/>
</dbReference>
<feature type="transmembrane region" description="Helical" evidence="8">
    <location>
        <begin position="272"/>
        <end position="291"/>
    </location>
</feature>
<evidence type="ECO:0000256" key="2">
    <source>
        <dbReference type="ARBA" id="ARBA00007362"/>
    </source>
</evidence>
<dbReference type="InterPro" id="IPR037185">
    <property type="entry name" value="EmrE-like"/>
</dbReference>
<dbReference type="PANTHER" id="PTHR22911">
    <property type="entry name" value="ACYL-MALONYL CONDENSING ENZYME-RELATED"/>
    <property type="match status" value="1"/>
</dbReference>
<dbReference type="Pfam" id="PF00892">
    <property type="entry name" value="EamA"/>
    <property type="match status" value="2"/>
</dbReference>
<feature type="transmembrane region" description="Helical" evidence="8">
    <location>
        <begin position="40"/>
        <end position="57"/>
    </location>
</feature>
<gene>
    <name evidence="10" type="primary">rarD_7</name>
    <name evidence="10" type="ORF">SDC9_75770</name>
</gene>
<dbReference type="InterPro" id="IPR004626">
    <property type="entry name" value="RarD"/>
</dbReference>
<evidence type="ECO:0000256" key="7">
    <source>
        <dbReference type="ARBA" id="ARBA00023136"/>
    </source>
</evidence>
<dbReference type="SUPFAM" id="SSF103481">
    <property type="entry name" value="Multidrug resistance efflux transporter EmrE"/>
    <property type="match status" value="2"/>
</dbReference>
<keyword evidence="7 8" id="KW-0472">Membrane</keyword>
<accession>A0A644YLF4</accession>
<feature type="transmembrane region" description="Helical" evidence="8">
    <location>
        <begin position="78"/>
        <end position="97"/>
    </location>
</feature>
<feature type="transmembrane region" description="Helical" evidence="8">
    <location>
        <begin position="184"/>
        <end position="203"/>
    </location>
</feature>
<evidence type="ECO:0000256" key="1">
    <source>
        <dbReference type="ARBA" id="ARBA00004651"/>
    </source>
</evidence>
<comment type="caution">
    <text evidence="10">The sequence shown here is derived from an EMBL/GenBank/DDBJ whole genome shotgun (WGS) entry which is preliminary data.</text>
</comment>
<keyword evidence="5 8" id="KW-0812">Transmembrane</keyword>
<sequence length="296" mass="32493">MKEKGSFSQGVIFSLSSYVIWGVLPIYWKSIQGVASFEILANRILWSVVFVGILLKLTGRWPSFVEETKKIITDRKKTAALTAAGLTILVNWGIFIWAVASGHIIETSMGYYINPLVSVLMGVFYLHEKLDNAIKAAVLLAAIGVGSMIWSVGVFPWISISLALSFALYGLIKKTLAVETMTSIILETFVVSPIALAYLYYLADMGNAAWQHSDTFTLLLLAGAGAVTATPLILFTAGAKLLPLSIVGFLQYVSPTITLLLGIFVYGEEFTASHLLSFGWIWLGLLVFSFTQFRKR</sequence>
<comment type="subcellular location">
    <subcellularLocation>
        <location evidence="1">Cell membrane</location>
        <topology evidence="1">Multi-pass membrane protein</topology>
    </subcellularLocation>
</comment>
<comment type="similarity">
    <text evidence="2">Belongs to the EamA transporter family.</text>
</comment>
<evidence type="ECO:0000259" key="9">
    <source>
        <dbReference type="Pfam" id="PF00892"/>
    </source>
</evidence>
<keyword evidence="6 8" id="KW-1133">Transmembrane helix</keyword>
<dbReference type="AlphaFoldDB" id="A0A644YLF4"/>
<evidence type="ECO:0000256" key="3">
    <source>
        <dbReference type="ARBA" id="ARBA00022448"/>
    </source>
</evidence>
<feature type="transmembrane region" description="Helical" evidence="8">
    <location>
        <begin position="215"/>
        <end position="234"/>
    </location>
</feature>
<protein>
    <submittedName>
        <fullName evidence="10">Protein RarD</fullName>
    </submittedName>
</protein>
<keyword evidence="4" id="KW-1003">Cell membrane</keyword>
<reference evidence="10" key="1">
    <citation type="submission" date="2019-08" db="EMBL/GenBank/DDBJ databases">
        <authorList>
            <person name="Kucharzyk K."/>
            <person name="Murdoch R.W."/>
            <person name="Higgins S."/>
            <person name="Loffler F."/>
        </authorList>
    </citation>
    <scope>NUCLEOTIDE SEQUENCE</scope>
</reference>
<feature type="domain" description="EamA" evidence="9">
    <location>
        <begin position="160"/>
        <end position="289"/>
    </location>
</feature>
<dbReference type="GO" id="GO:0005886">
    <property type="term" value="C:plasma membrane"/>
    <property type="evidence" value="ECO:0007669"/>
    <property type="project" value="UniProtKB-SubCell"/>
</dbReference>
<evidence type="ECO:0000313" key="10">
    <source>
        <dbReference type="EMBL" id="MPM29230.1"/>
    </source>
</evidence>
<feature type="domain" description="EamA" evidence="9">
    <location>
        <begin position="10"/>
        <end position="146"/>
    </location>
</feature>
<proteinExistence type="inferred from homology"/>
<evidence type="ECO:0000256" key="5">
    <source>
        <dbReference type="ARBA" id="ARBA00022692"/>
    </source>
</evidence>
<feature type="transmembrane region" description="Helical" evidence="8">
    <location>
        <begin position="133"/>
        <end position="150"/>
    </location>
</feature>
<evidence type="ECO:0000256" key="6">
    <source>
        <dbReference type="ARBA" id="ARBA00022989"/>
    </source>
</evidence>
<organism evidence="10">
    <name type="scientific">bioreactor metagenome</name>
    <dbReference type="NCBI Taxonomy" id="1076179"/>
    <lineage>
        <taxon>unclassified sequences</taxon>
        <taxon>metagenomes</taxon>
        <taxon>ecological metagenomes</taxon>
    </lineage>
</organism>
<dbReference type="NCBIfam" id="TIGR00688">
    <property type="entry name" value="rarD"/>
    <property type="match status" value="1"/>
</dbReference>
<evidence type="ECO:0000256" key="4">
    <source>
        <dbReference type="ARBA" id="ARBA00022475"/>
    </source>
</evidence>
<dbReference type="PANTHER" id="PTHR22911:SF137">
    <property type="entry name" value="SOLUTE CARRIER FAMILY 35 MEMBER G2-RELATED"/>
    <property type="match status" value="1"/>
</dbReference>
<feature type="transmembrane region" description="Helical" evidence="8">
    <location>
        <begin position="7"/>
        <end position="28"/>
    </location>
</feature>
<feature type="transmembrane region" description="Helical" evidence="8">
    <location>
        <begin position="109"/>
        <end position="126"/>
    </location>
</feature>
<name>A0A644YLF4_9ZZZZ</name>
<evidence type="ECO:0000256" key="8">
    <source>
        <dbReference type="SAM" id="Phobius"/>
    </source>
</evidence>
<feature type="transmembrane region" description="Helical" evidence="8">
    <location>
        <begin position="241"/>
        <end position="266"/>
    </location>
</feature>
<dbReference type="InterPro" id="IPR000620">
    <property type="entry name" value="EamA_dom"/>
</dbReference>